<evidence type="ECO:0000256" key="2">
    <source>
        <dbReference type="ARBA" id="ARBA00022598"/>
    </source>
</evidence>
<evidence type="ECO:0000256" key="5">
    <source>
        <dbReference type="ARBA" id="ARBA00022801"/>
    </source>
</evidence>
<proteinExistence type="predicted"/>
<dbReference type="GO" id="GO:0004642">
    <property type="term" value="F:phosphoribosylformylglycinamidine synthase activity"/>
    <property type="evidence" value="ECO:0007669"/>
    <property type="project" value="UniProtKB-EC"/>
</dbReference>
<evidence type="ECO:0000256" key="7">
    <source>
        <dbReference type="ARBA" id="ARBA00022962"/>
    </source>
</evidence>
<dbReference type="Gene3D" id="3.40.50.880">
    <property type="match status" value="1"/>
</dbReference>
<keyword evidence="7" id="KW-0315">Glutamine amidotransferase</keyword>
<dbReference type="GO" id="GO:0005737">
    <property type="term" value="C:cytoplasm"/>
    <property type="evidence" value="ECO:0007669"/>
    <property type="project" value="TreeGrafter"/>
</dbReference>
<dbReference type="AlphaFoldDB" id="A0A652ZRU2"/>
<dbReference type="Pfam" id="PF13507">
    <property type="entry name" value="GATase_5"/>
    <property type="match status" value="1"/>
</dbReference>
<dbReference type="GO" id="GO:0005524">
    <property type="term" value="F:ATP binding"/>
    <property type="evidence" value="ECO:0007669"/>
    <property type="project" value="UniProtKB-KW"/>
</dbReference>
<dbReference type="GO" id="GO:0016787">
    <property type="term" value="F:hydrolase activity"/>
    <property type="evidence" value="ECO:0007669"/>
    <property type="project" value="UniProtKB-KW"/>
</dbReference>
<keyword evidence="2 8" id="KW-0436">Ligase</keyword>
<evidence type="ECO:0000256" key="1">
    <source>
        <dbReference type="ARBA" id="ARBA00022490"/>
    </source>
</evidence>
<dbReference type="EMBL" id="UPXP01000002">
    <property type="protein sequence ID" value="VBB38500.1"/>
    <property type="molecule type" value="Genomic_DNA"/>
</dbReference>
<keyword evidence="5" id="KW-0378">Hydrolase</keyword>
<dbReference type="InterPro" id="IPR029062">
    <property type="entry name" value="Class_I_gatase-like"/>
</dbReference>
<dbReference type="SUPFAM" id="SSF52317">
    <property type="entry name" value="Class I glutamine amidotransferase-like"/>
    <property type="match status" value="1"/>
</dbReference>
<dbReference type="SMART" id="SM01211">
    <property type="entry name" value="GATase_5"/>
    <property type="match status" value="1"/>
</dbReference>
<keyword evidence="6" id="KW-0067">ATP-binding</keyword>
<dbReference type="EC" id="6.3.5.3" evidence="8"/>
<evidence type="ECO:0000256" key="4">
    <source>
        <dbReference type="ARBA" id="ARBA00022755"/>
    </source>
</evidence>
<keyword evidence="1" id="KW-0963">Cytoplasm</keyword>
<evidence type="ECO:0000256" key="6">
    <source>
        <dbReference type="ARBA" id="ARBA00022840"/>
    </source>
</evidence>
<gene>
    <name evidence="8" type="primary">purQ</name>
    <name evidence="8" type="ORF">TRIP_E100115</name>
</gene>
<sequence>MSMKPVALILHAAGINRDLDAAFALEAAGAEVRIVHVNQLRADPGILRRGRILAIPGGFSYADALGAGRLFALDIASFFKDEVSRFVDEGKPVIGICNGFQTLVKAGLLPGRRFLPADGDERRFTLSDNRNGRFECRWVTLKAEKSPCIWTQGIEEPVVCPVAHGEGRFLASSQAHLEALMAANLVALRYTLPTGEPAKELWPHNPNGSPFDIAGICNPKGNVLGLMPHPEDNVLTGPAGRSYRGGRQGSGLLLFKNGVRHAIDQGAIYG</sequence>
<keyword evidence="3" id="KW-0547">Nucleotide-binding</keyword>
<dbReference type="PANTHER" id="PTHR10099:SF1">
    <property type="entry name" value="PHOSPHORIBOSYLFORMYLGLYCINAMIDINE SYNTHASE"/>
    <property type="match status" value="1"/>
</dbReference>
<organism evidence="8">
    <name type="scientific">uncultured Spirochaetota bacterium</name>
    <dbReference type="NCBI Taxonomy" id="460511"/>
    <lineage>
        <taxon>Bacteria</taxon>
        <taxon>Pseudomonadati</taxon>
        <taxon>Spirochaetota</taxon>
        <taxon>environmental samples</taxon>
    </lineage>
</organism>
<protein>
    <submittedName>
        <fullName evidence="8">Phosphoribosylformylglycinamidine synthase 1</fullName>
        <ecNumber evidence="8">6.3.5.3</ecNumber>
    </submittedName>
</protein>
<dbReference type="PROSITE" id="PS51273">
    <property type="entry name" value="GATASE_TYPE_1"/>
    <property type="match status" value="1"/>
</dbReference>
<reference evidence="8" key="1">
    <citation type="submission" date="2018-07" db="EMBL/GenBank/DDBJ databases">
        <authorList>
            <consortium name="Genoscope - CEA"/>
            <person name="William W."/>
        </authorList>
    </citation>
    <scope>NUCLEOTIDE SEQUENCE</scope>
    <source>
        <strain evidence="8">IK1</strain>
    </source>
</reference>
<dbReference type="PANTHER" id="PTHR10099">
    <property type="entry name" value="PHOSPHORIBOSYLFORMYLGLYCINAMIDINE SYNTHASE"/>
    <property type="match status" value="1"/>
</dbReference>
<dbReference type="GO" id="GO:0006189">
    <property type="term" value="P:'de novo' IMP biosynthetic process"/>
    <property type="evidence" value="ECO:0007669"/>
    <property type="project" value="InterPro"/>
</dbReference>
<keyword evidence="4" id="KW-0658">Purine biosynthesis</keyword>
<accession>A0A652ZRU2</accession>
<dbReference type="NCBIfam" id="TIGR01737">
    <property type="entry name" value="FGAM_synth_I"/>
    <property type="match status" value="1"/>
</dbReference>
<dbReference type="InterPro" id="IPR010075">
    <property type="entry name" value="PRibForGlyAmidine_synth_PurQ"/>
</dbReference>
<name>A0A652ZRU2_9SPIR</name>
<evidence type="ECO:0000256" key="3">
    <source>
        <dbReference type="ARBA" id="ARBA00022741"/>
    </source>
</evidence>
<dbReference type="PIRSF" id="PIRSF001586">
    <property type="entry name" value="FGAM_synth_I"/>
    <property type="match status" value="1"/>
</dbReference>
<evidence type="ECO:0000313" key="8">
    <source>
        <dbReference type="EMBL" id="VBB38500.1"/>
    </source>
</evidence>